<proteinExistence type="predicted"/>
<dbReference type="SUPFAM" id="SSF46785">
    <property type="entry name" value="Winged helix' DNA-binding domain"/>
    <property type="match status" value="1"/>
</dbReference>
<accession>Q2L2D4</accession>
<dbReference type="InterPro" id="IPR036388">
    <property type="entry name" value="WH-like_DNA-bd_sf"/>
</dbReference>
<reference evidence="1 2" key="1">
    <citation type="journal article" date="2006" name="J. Bacteriol.">
        <title>Comparison of the genome sequence of the poultry pathogen Bordetella avium with those of B. bronchiseptica, B. pertussis, and B. parapertussis reveals extensive diversity in surface structures associated with host interaction.</title>
        <authorList>
            <person name="Sebaihia M."/>
            <person name="Preston A."/>
            <person name="Maskell D.J."/>
            <person name="Kuzmiak H."/>
            <person name="Connell T.D."/>
            <person name="King N.D."/>
            <person name="Orndorff P.E."/>
            <person name="Miyamoto D.M."/>
            <person name="Thomson N.R."/>
            <person name="Harris D."/>
            <person name="Goble A."/>
            <person name="Lord A."/>
            <person name="Murphy L."/>
            <person name="Quail M.A."/>
            <person name="Rutter S."/>
            <person name="Squares R."/>
            <person name="Squares S."/>
            <person name="Woodward J."/>
            <person name="Parkhill J."/>
            <person name="Temple L.M."/>
        </authorList>
    </citation>
    <scope>NUCLEOTIDE SEQUENCE [LARGE SCALE GENOMIC DNA]</scope>
    <source>
        <strain evidence="1 2">197N</strain>
    </source>
</reference>
<evidence type="ECO:0008006" key="3">
    <source>
        <dbReference type="Google" id="ProtNLM"/>
    </source>
</evidence>
<evidence type="ECO:0000313" key="2">
    <source>
        <dbReference type="Proteomes" id="UP000001977"/>
    </source>
</evidence>
<dbReference type="Gene3D" id="1.10.10.10">
    <property type="entry name" value="Winged helix-like DNA-binding domain superfamily/Winged helix DNA-binding domain"/>
    <property type="match status" value="1"/>
</dbReference>
<feature type="non-terminal residue" evidence="1">
    <location>
        <position position="1"/>
    </location>
</feature>
<protein>
    <recommendedName>
        <fullName evidence="3">Transcriptional regulator</fullName>
    </recommendedName>
</protein>
<evidence type="ECO:0000313" key="1">
    <source>
        <dbReference type="EMBL" id="CAJ48807.1"/>
    </source>
</evidence>
<dbReference type="STRING" id="360910.BAV1199"/>
<sequence length="69" mass="7533">VLTPQGERLFPLFVALRQWGERQWFAPGEPPSALIDRCSGQTVPFKAVRDAKGAVLPSSASEVRKLPTA</sequence>
<dbReference type="KEGG" id="bav:BAV1199"/>
<name>Q2L2D4_BORA1</name>
<gene>
    <name evidence="1" type="ordered locus">BAV1199</name>
</gene>
<dbReference type="eggNOG" id="COG1733">
    <property type="taxonomic scope" value="Bacteria"/>
</dbReference>
<organism evidence="1 2">
    <name type="scientific">Bordetella avium (strain 197N)</name>
    <dbReference type="NCBI Taxonomy" id="360910"/>
    <lineage>
        <taxon>Bacteria</taxon>
        <taxon>Pseudomonadati</taxon>
        <taxon>Pseudomonadota</taxon>
        <taxon>Betaproteobacteria</taxon>
        <taxon>Burkholderiales</taxon>
        <taxon>Alcaligenaceae</taxon>
        <taxon>Bordetella</taxon>
    </lineage>
</organism>
<dbReference type="AlphaFoldDB" id="Q2L2D4"/>
<keyword evidence="2" id="KW-1185">Reference proteome</keyword>
<dbReference type="Proteomes" id="UP000001977">
    <property type="component" value="Chromosome"/>
</dbReference>
<dbReference type="HOGENOM" id="CLU_2781643_0_0_4"/>
<dbReference type="EMBL" id="AM167904">
    <property type="protein sequence ID" value="CAJ48807.1"/>
    <property type="molecule type" value="Genomic_DNA"/>
</dbReference>
<dbReference type="InterPro" id="IPR036390">
    <property type="entry name" value="WH_DNA-bd_sf"/>
</dbReference>